<reference evidence="2 3" key="1">
    <citation type="journal article" date="2020" name="ISME J.">
        <title>Uncovering the hidden diversity of litter-decomposition mechanisms in mushroom-forming fungi.</title>
        <authorList>
            <person name="Floudas D."/>
            <person name="Bentzer J."/>
            <person name="Ahren D."/>
            <person name="Johansson T."/>
            <person name="Persson P."/>
            <person name="Tunlid A."/>
        </authorList>
    </citation>
    <scope>NUCLEOTIDE SEQUENCE [LARGE SCALE GENOMIC DNA]</scope>
    <source>
        <strain evidence="2 3">CBS 101986</strain>
    </source>
</reference>
<keyword evidence="3" id="KW-1185">Reference proteome</keyword>
<dbReference type="AlphaFoldDB" id="A0A8H5BNU1"/>
<feature type="region of interest" description="Disordered" evidence="1">
    <location>
        <begin position="198"/>
        <end position="236"/>
    </location>
</feature>
<comment type="caution">
    <text evidence="2">The sequence shown here is derived from an EMBL/GenBank/DDBJ whole genome shotgun (WGS) entry which is preliminary data.</text>
</comment>
<gene>
    <name evidence="2" type="ORF">D9619_005102</name>
</gene>
<dbReference type="EMBL" id="JAACJJ010000014">
    <property type="protein sequence ID" value="KAF5326762.1"/>
    <property type="molecule type" value="Genomic_DNA"/>
</dbReference>
<organism evidence="2 3">
    <name type="scientific">Psilocybe cf. subviscida</name>
    <dbReference type="NCBI Taxonomy" id="2480587"/>
    <lineage>
        <taxon>Eukaryota</taxon>
        <taxon>Fungi</taxon>
        <taxon>Dikarya</taxon>
        <taxon>Basidiomycota</taxon>
        <taxon>Agaricomycotina</taxon>
        <taxon>Agaricomycetes</taxon>
        <taxon>Agaricomycetidae</taxon>
        <taxon>Agaricales</taxon>
        <taxon>Agaricineae</taxon>
        <taxon>Strophariaceae</taxon>
        <taxon>Psilocybe</taxon>
    </lineage>
</organism>
<proteinExistence type="predicted"/>
<evidence type="ECO:0000313" key="2">
    <source>
        <dbReference type="EMBL" id="KAF5326762.1"/>
    </source>
</evidence>
<feature type="compositionally biased region" description="Low complexity" evidence="1">
    <location>
        <begin position="227"/>
        <end position="236"/>
    </location>
</feature>
<sequence>MSHVPNQIKRILPSLRRQLSMRPCSIQLLLSLPLTNLPNLRHPPQRRRQIVSTTEARAVAPLAHGLAVGAVRAARVLQHRRVERGAEHALVLRGEVGVVGLRAELDALAQDAADGEGSNAFLRELSVIDPAESAYVGCIPCSLVENNALETREKGGGEVATYMRQKSLELPSLSSIASTLPYDSHKLLMRTRNMPSALATPHNQHKVDTLHSRLHPPSSYPPPSSPRPTSFSLSCP</sequence>
<accession>A0A8H5BNU1</accession>
<dbReference type="Proteomes" id="UP000567179">
    <property type="component" value="Unassembled WGS sequence"/>
</dbReference>
<evidence type="ECO:0000313" key="3">
    <source>
        <dbReference type="Proteomes" id="UP000567179"/>
    </source>
</evidence>
<protein>
    <submittedName>
        <fullName evidence="2">Uncharacterized protein</fullName>
    </submittedName>
</protein>
<evidence type="ECO:0000256" key="1">
    <source>
        <dbReference type="SAM" id="MobiDB-lite"/>
    </source>
</evidence>
<name>A0A8H5BNU1_9AGAR</name>